<comment type="caution">
    <text evidence="4">The sequence shown here is derived from an EMBL/GenBank/DDBJ whole genome shotgun (WGS) entry which is preliminary data.</text>
</comment>
<dbReference type="SUPFAM" id="SSF57716">
    <property type="entry name" value="Glucocorticoid receptor-like (DNA-binding domain)"/>
    <property type="match status" value="1"/>
</dbReference>
<organism evidence="4 5">
    <name type="scientific">Sneathiella chinensis</name>
    <dbReference type="NCBI Taxonomy" id="349750"/>
    <lineage>
        <taxon>Bacteria</taxon>
        <taxon>Pseudomonadati</taxon>
        <taxon>Pseudomonadota</taxon>
        <taxon>Alphaproteobacteria</taxon>
        <taxon>Sneathiellales</taxon>
        <taxon>Sneathiellaceae</taxon>
        <taxon>Sneathiella</taxon>
    </lineage>
</organism>
<proteinExistence type="inferred from homology"/>
<dbReference type="EMBL" id="BSNF01000001">
    <property type="protein sequence ID" value="GLQ05570.1"/>
    <property type="molecule type" value="Genomic_DNA"/>
</dbReference>
<feature type="binding site" evidence="3">
    <location>
        <position position="30"/>
    </location>
    <ligand>
        <name>Zn(2+)</name>
        <dbReference type="ChEBI" id="CHEBI:29105"/>
    </ligand>
</feature>
<evidence type="ECO:0000256" key="1">
    <source>
        <dbReference type="ARBA" id="ARBA00022723"/>
    </source>
</evidence>
<comment type="subunit">
    <text evidence="3">Interacts with GyrB.</text>
</comment>
<keyword evidence="5" id="KW-1185">Reference proteome</keyword>
<keyword evidence="2 3" id="KW-0862">Zinc</keyword>
<dbReference type="PANTHER" id="PTHR36150:SF1">
    <property type="entry name" value="DNA GYRASE INHIBITOR YACG"/>
    <property type="match status" value="1"/>
</dbReference>
<dbReference type="RefSeq" id="WP_169559559.1">
    <property type="nucleotide sequence ID" value="NZ_BSNF01000001.1"/>
</dbReference>
<dbReference type="PANTHER" id="PTHR36150">
    <property type="entry name" value="DNA GYRASE INHIBITOR YACG"/>
    <property type="match status" value="1"/>
</dbReference>
<sequence length="61" mass="7078">MTKKTGNQRTCPQCGKPTDATYRPFCSKRCQQVDLGRWLNESYVIPSDEPAPTNDEEWENR</sequence>
<gene>
    <name evidence="3" type="primary">yacG</name>
    <name evidence="4" type="ORF">GCM10007924_07910</name>
</gene>
<evidence type="ECO:0000313" key="5">
    <source>
        <dbReference type="Proteomes" id="UP001161409"/>
    </source>
</evidence>
<dbReference type="Gene3D" id="3.30.50.10">
    <property type="entry name" value="Erythroid Transcription Factor GATA-1, subunit A"/>
    <property type="match status" value="1"/>
</dbReference>
<comment type="function">
    <text evidence="3">Inhibits all the catalytic activities of DNA gyrase by preventing its interaction with DNA. Acts by binding directly to the C-terminal domain of GyrB, which probably disrupts DNA binding by the gyrase.</text>
</comment>
<dbReference type="InterPro" id="IPR005584">
    <property type="entry name" value="DNA_gyrase_inhibitor_YacG"/>
</dbReference>
<evidence type="ECO:0000256" key="3">
    <source>
        <dbReference type="HAMAP-Rule" id="MF_00649"/>
    </source>
</evidence>
<reference evidence="4" key="1">
    <citation type="journal article" date="2014" name="Int. J. Syst. Evol. Microbiol.">
        <title>Complete genome of a new Firmicutes species belonging to the dominant human colonic microbiota ('Ruminococcus bicirculans') reveals two chromosomes and a selective capacity to utilize plant glucans.</title>
        <authorList>
            <consortium name="NISC Comparative Sequencing Program"/>
            <person name="Wegmann U."/>
            <person name="Louis P."/>
            <person name="Goesmann A."/>
            <person name="Henrissat B."/>
            <person name="Duncan S.H."/>
            <person name="Flint H.J."/>
        </authorList>
    </citation>
    <scope>NUCLEOTIDE SEQUENCE</scope>
    <source>
        <strain evidence="4">NBRC 103408</strain>
    </source>
</reference>
<feature type="binding site" evidence="3">
    <location>
        <position position="14"/>
    </location>
    <ligand>
        <name>Zn(2+)</name>
        <dbReference type="ChEBI" id="CHEBI:29105"/>
    </ligand>
</feature>
<accession>A0ABQ5U1L7</accession>
<feature type="binding site" evidence="3">
    <location>
        <position position="11"/>
    </location>
    <ligand>
        <name>Zn(2+)</name>
        <dbReference type="ChEBI" id="CHEBI:29105"/>
    </ligand>
</feature>
<evidence type="ECO:0000256" key="2">
    <source>
        <dbReference type="ARBA" id="ARBA00022833"/>
    </source>
</evidence>
<name>A0ABQ5U1L7_9PROT</name>
<dbReference type="InterPro" id="IPR013088">
    <property type="entry name" value="Znf_NHR/GATA"/>
</dbReference>
<feature type="binding site" evidence="3">
    <location>
        <position position="26"/>
    </location>
    <ligand>
        <name>Zn(2+)</name>
        <dbReference type="ChEBI" id="CHEBI:29105"/>
    </ligand>
</feature>
<evidence type="ECO:0000313" key="4">
    <source>
        <dbReference type="EMBL" id="GLQ05570.1"/>
    </source>
</evidence>
<keyword evidence="1 3" id="KW-0479">Metal-binding</keyword>
<dbReference type="Proteomes" id="UP001161409">
    <property type="component" value="Unassembled WGS sequence"/>
</dbReference>
<comment type="similarity">
    <text evidence="3">Belongs to the DNA gyrase inhibitor YacG family.</text>
</comment>
<dbReference type="HAMAP" id="MF_00649">
    <property type="entry name" value="DNA_gyrase_inhibitor_YacG"/>
    <property type="match status" value="1"/>
</dbReference>
<reference evidence="4" key="2">
    <citation type="submission" date="2023-01" db="EMBL/GenBank/DDBJ databases">
        <title>Draft genome sequence of Sneathiella chinensis strain NBRC 103408.</title>
        <authorList>
            <person name="Sun Q."/>
            <person name="Mori K."/>
        </authorList>
    </citation>
    <scope>NUCLEOTIDE SEQUENCE</scope>
    <source>
        <strain evidence="4">NBRC 103408</strain>
    </source>
</reference>
<dbReference type="Pfam" id="PF03884">
    <property type="entry name" value="YacG"/>
    <property type="match status" value="1"/>
</dbReference>
<protein>
    <recommendedName>
        <fullName evidence="3">DNA gyrase inhibitor YacG</fullName>
    </recommendedName>
</protein>
<comment type="cofactor">
    <cofactor evidence="3">
        <name>Zn(2+)</name>
        <dbReference type="ChEBI" id="CHEBI:29105"/>
    </cofactor>
    <text evidence="3">Binds 1 zinc ion.</text>
</comment>